<dbReference type="PRINTS" id="PR01040">
    <property type="entry name" value="TRNASYNTHTYR"/>
</dbReference>
<dbReference type="EMBL" id="PEYY01000118">
    <property type="protein sequence ID" value="PIS17741.1"/>
    <property type="molecule type" value="Genomic_DNA"/>
</dbReference>
<evidence type="ECO:0000256" key="4">
    <source>
        <dbReference type="ARBA" id="ARBA00022840"/>
    </source>
</evidence>
<evidence type="ECO:0000256" key="1">
    <source>
        <dbReference type="ARBA" id="ARBA00013160"/>
    </source>
</evidence>
<dbReference type="InterPro" id="IPR036986">
    <property type="entry name" value="S4_RNA-bd_sf"/>
</dbReference>
<dbReference type="Gene3D" id="3.40.50.620">
    <property type="entry name" value="HUPs"/>
    <property type="match status" value="1"/>
</dbReference>
<keyword evidence="2 9" id="KW-0436">Ligase</keyword>
<dbReference type="InterPro" id="IPR002307">
    <property type="entry name" value="Tyr-tRNA-ligase"/>
</dbReference>
<dbReference type="AlphaFoldDB" id="A0A2H0WYR9"/>
<dbReference type="CDD" id="cd00805">
    <property type="entry name" value="TyrRS_core"/>
    <property type="match status" value="1"/>
</dbReference>
<dbReference type="GO" id="GO:0005829">
    <property type="term" value="C:cytosol"/>
    <property type="evidence" value="ECO:0007669"/>
    <property type="project" value="TreeGrafter"/>
</dbReference>
<protein>
    <recommendedName>
        <fullName evidence="1 8">Tyrosine--tRNA ligase</fullName>
        <ecNumber evidence="1 8">6.1.1.1</ecNumber>
    </recommendedName>
</protein>
<dbReference type="Gene3D" id="1.10.240.10">
    <property type="entry name" value="Tyrosyl-Transfer RNA Synthetase"/>
    <property type="match status" value="1"/>
</dbReference>
<dbReference type="InterPro" id="IPR024088">
    <property type="entry name" value="Tyr-tRNA-ligase_bac-type"/>
</dbReference>
<dbReference type="SUPFAM" id="SSF55174">
    <property type="entry name" value="Alpha-L RNA-binding motif"/>
    <property type="match status" value="1"/>
</dbReference>
<evidence type="ECO:0000313" key="11">
    <source>
        <dbReference type="Proteomes" id="UP000229574"/>
    </source>
</evidence>
<evidence type="ECO:0000256" key="6">
    <source>
        <dbReference type="ARBA" id="ARBA00023146"/>
    </source>
</evidence>
<dbReference type="Gene3D" id="3.10.290.10">
    <property type="entry name" value="RNA-binding S4 domain"/>
    <property type="match status" value="1"/>
</dbReference>
<dbReference type="InterPro" id="IPR014729">
    <property type="entry name" value="Rossmann-like_a/b/a_fold"/>
</dbReference>
<dbReference type="PANTHER" id="PTHR11766:SF1">
    <property type="entry name" value="TYROSINE--TRNA LIGASE"/>
    <property type="match status" value="1"/>
</dbReference>
<dbReference type="InterPro" id="IPR002305">
    <property type="entry name" value="aa-tRNA-synth_Ic"/>
</dbReference>
<comment type="caution">
    <text evidence="10">The sequence shown here is derived from an EMBL/GenBank/DDBJ whole genome shotgun (WGS) entry which is preliminary data.</text>
</comment>
<evidence type="ECO:0000256" key="7">
    <source>
        <dbReference type="ARBA" id="ARBA00048248"/>
    </source>
</evidence>
<evidence type="ECO:0000256" key="5">
    <source>
        <dbReference type="ARBA" id="ARBA00022917"/>
    </source>
</evidence>
<dbReference type="Proteomes" id="UP000229574">
    <property type="component" value="Unassembled WGS sequence"/>
</dbReference>
<name>A0A2H0WYR9_9BACT</name>
<proteinExistence type="inferred from homology"/>
<evidence type="ECO:0000313" key="10">
    <source>
        <dbReference type="EMBL" id="PIS17741.1"/>
    </source>
</evidence>
<evidence type="ECO:0000256" key="2">
    <source>
        <dbReference type="ARBA" id="ARBA00022598"/>
    </source>
</evidence>
<keyword evidence="4 9" id="KW-0067">ATP-binding</keyword>
<keyword evidence="5 9" id="KW-0648">Protein biosynthesis</keyword>
<dbReference type="PROSITE" id="PS00178">
    <property type="entry name" value="AA_TRNA_LIGASE_I"/>
    <property type="match status" value="1"/>
</dbReference>
<evidence type="ECO:0000256" key="9">
    <source>
        <dbReference type="RuleBase" id="RU363036"/>
    </source>
</evidence>
<keyword evidence="3 9" id="KW-0547">Nucleotide-binding</keyword>
<accession>A0A2H0WYR9</accession>
<comment type="catalytic activity">
    <reaction evidence="7">
        <text>tRNA(Tyr) + L-tyrosine + ATP = L-tyrosyl-tRNA(Tyr) + AMP + diphosphate + H(+)</text>
        <dbReference type="Rhea" id="RHEA:10220"/>
        <dbReference type="Rhea" id="RHEA-COMP:9706"/>
        <dbReference type="Rhea" id="RHEA-COMP:9707"/>
        <dbReference type="ChEBI" id="CHEBI:15378"/>
        <dbReference type="ChEBI" id="CHEBI:30616"/>
        <dbReference type="ChEBI" id="CHEBI:33019"/>
        <dbReference type="ChEBI" id="CHEBI:58315"/>
        <dbReference type="ChEBI" id="CHEBI:78442"/>
        <dbReference type="ChEBI" id="CHEBI:78536"/>
        <dbReference type="ChEBI" id="CHEBI:456215"/>
        <dbReference type="EC" id="6.1.1.1"/>
    </reaction>
</comment>
<dbReference type="GO" id="GO:0005524">
    <property type="term" value="F:ATP binding"/>
    <property type="evidence" value="ECO:0007669"/>
    <property type="project" value="UniProtKB-KW"/>
</dbReference>
<dbReference type="EC" id="6.1.1.1" evidence="1 8"/>
<keyword evidence="6 9" id="KW-0030">Aminoacyl-tRNA synthetase</keyword>
<evidence type="ECO:0000256" key="3">
    <source>
        <dbReference type="ARBA" id="ARBA00022741"/>
    </source>
</evidence>
<dbReference type="GO" id="GO:0006437">
    <property type="term" value="P:tyrosyl-tRNA aminoacylation"/>
    <property type="evidence" value="ECO:0007669"/>
    <property type="project" value="UniProtKB-UniRule"/>
</dbReference>
<dbReference type="GO" id="GO:0004831">
    <property type="term" value="F:tyrosine-tRNA ligase activity"/>
    <property type="evidence" value="ECO:0007669"/>
    <property type="project" value="UniProtKB-UniRule"/>
</dbReference>
<dbReference type="GO" id="GO:0003723">
    <property type="term" value="F:RNA binding"/>
    <property type="evidence" value="ECO:0007669"/>
    <property type="project" value="InterPro"/>
</dbReference>
<organism evidence="10 11">
    <name type="scientific">Candidatus Collierbacteria bacterium CG09_land_8_20_14_0_10_46_12</name>
    <dbReference type="NCBI Taxonomy" id="1974533"/>
    <lineage>
        <taxon>Bacteria</taxon>
        <taxon>Candidatus Collieribacteriota</taxon>
    </lineage>
</organism>
<evidence type="ECO:0000256" key="8">
    <source>
        <dbReference type="NCBIfam" id="TIGR00234"/>
    </source>
</evidence>
<dbReference type="NCBIfam" id="TIGR00234">
    <property type="entry name" value="tyrS"/>
    <property type="match status" value="1"/>
</dbReference>
<sequence>MENKDLLTRRVAKILPDRTGLEKLIAGKKIRLYQGFDPTGGHLHLGHAVGMRKLMEFADADHEVIFLFGTGTVLVGDPSLRDTGRKLITQEEIDDNIKDWKRQVSPIVDFDKVTIRQNGDWLTKLNLKDIIGIASNISATQLFKRESFTRRIEKGDPVWYHETMYPLLQGYDSVVMDVDLEIGGTDQEFNMLVGRELQKKMNNRDKYVLMTPMIPGTDGKKMSKSTGNCIFLDDAPEVIYTKLMAVQDSLMSTYFELLTDLSMDEIASLDPSKPIENKKRLAYDITRQLHGEAGAKAGATYYDTVVQPKVAPSDLPVVTVKSGTPVLDILKLANLGVSNSEIKRMLEQGGVEVKDDILKFGKHTFRKIIYEP</sequence>
<dbReference type="SUPFAM" id="SSF52374">
    <property type="entry name" value="Nucleotidylyl transferase"/>
    <property type="match status" value="1"/>
</dbReference>
<gene>
    <name evidence="10" type="primary">tyrS</name>
    <name evidence="10" type="ORF">COT54_03085</name>
</gene>
<dbReference type="Pfam" id="PF00579">
    <property type="entry name" value="tRNA-synt_1b"/>
    <property type="match status" value="1"/>
</dbReference>
<dbReference type="InterPro" id="IPR001412">
    <property type="entry name" value="aa-tRNA-synth_I_CS"/>
</dbReference>
<dbReference type="PANTHER" id="PTHR11766">
    <property type="entry name" value="TYROSYL-TRNA SYNTHETASE"/>
    <property type="match status" value="1"/>
</dbReference>
<reference evidence="11" key="1">
    <citation type="submission" date="2017-09" db="EMBL/GenBank/DDBJ databases">
        <title>Depth-based differentiation of microbial function through sediment-hosted aquifers and enrichment of novel symbionts in the deep terrestrial subsurface.</title>
        <authorList>
            <person name="Probst A.J."/>
            <person name="Ladd B."/>
            <person name="Jarett J.K."/>
            <person name="Geller-Mcgrath D.E."/>
            <person name="Sieber C.M.K."/>
            <person name="Emerson J.B."/>
            <person name="Anantharaman K."/>
            <person name="Thomas B.C."/>
            <person name="Malmstrom R."/>
            <person name="Stieglmeier M."/>
            <person name="Klingl A."/>
            <person name="Woyke T."/>
            <person name="Ryan C.M."/>
            <person name="Banfield J.F."/>
        </authorList>
    </citation>
    <scope>NUCLEOTIDE SEQUENCE [LARGE SCALE GENOMIC DNA]</scope>
</reference>
<comment type="similarity">
    <text evidence="9">Belongs to the class-I aminoacyl-tRNA synthetase family.</text>
</comment>